<dbReference type="PROSITE" id="PS51845">
    <property type="entry name" value="PDEASE_I_2"/>
    <property type="match status" value="1"/>
</dbReference>
<keyword evidence="6 10" id="KW-0472">Membrane</keyword>
<dbReference type="Proteomes" id="UP000572268">
    <property type="component" value="Unassembled WGS sequence"/>
</dbReference>
<dbReference type="GO" id="GO:0046872">
    <property type="term" value="F:metal ion binding"/>
    <property type="evidence" value="ECO:0007669"/>
    <property type="project" value="UniProtKB-KW"/>
</dbReference>
<feature type="transmembrane region" description="Helical" evidence="10">
    <location>
        <begin position="250"/>
        <end position="277"/>
    </location>
</feature>
<dbReference type="EMBL" id="JABANN010000016">
    <property type="protein sequence ID" value="KAF4675351.1"/>
    <property type="molecule type" value="Genomic_DNA"/>
</dbReference>
<evidence type="ECO:0000256" key="9">
    <source>
        <dbReference type="SAM" id="MobiDB-lite"/>
    </source>
</evidence>
<evidence type="ECO:0000256" key="3">
    <source>
        <dbReference type="ARBA" id="ARBA00022723"/>
    </source>
</evidence>
<reference evidence="12 13" key="1">
    <citation type="submission" date="2020-04" db="EMBL/GenBank/DDBJ databases">
        <title>Perkinsus olseni comparative genomics.</title>
        <authorList>
            <person name="Bogema D.R."/>
        </authorList>
    </citation>
    <scope>NUCLEOTIDE SEQUENCE [LARGE SCALE GENOMIC DNA]</scope>
    <source>
        <strain evidence="12">ATCC PRA-31</strain>
    </source>
</reference>
<accession>A0A7J6MWT2</accession>
<evidence type="ECO:0000256" key="6">
    <source>
        <dbReference type="ARBA" id="ARBA00023136"/>
    </source>
</evidence>
<evidence type="ECO:0000256" key="5">
    <source>
        <dbReference type="ARBA" id="ARBA00022989"/>
    </source>
</evidence>
<feature type="binding site" evidence="8">
    <location>
        <position position="905"/>
    </location>
    <ligand>
        <name>Zn(2+)</name>
        <dbReference type="ChEBI" id="CHEBI:29105"/>
        <label>1</label>
    </ligand>
</feature>
<dbReference type="GO" id="GO:0005216">
    <property type="term" value="F:monoatomic ion channel activity"/>
    <property type="evidence" value="ECO:0007669"/>
    <property type="project" value="InterPro"/>
</dbReference>
<dbReference type="GO" id="GO:0007165">
    <property type="term" value="P:signal transduction"/>
    <property type="evidence" value="ECO:0007669"/>
    <property type="project" value="InterPro"/>
</dbReference>
<feature type="transmembrane region" description="Helical" evidence="10">
    <location>
        <begin position="433"/>
        <end position="452"/>
    </location>
</feature>
<organism evidence="12 13">
    <name type="scientific">Perkinsus olseni</name>
    <name type="common">Perkinsus atlanticus</name>
    <dbReference type="NCBI Taxonomy" id="32597"/>
    <lineage>
        <taxon>Eukaryota</taxon>
        <taxon>Sar</taxon>
        <taxon>Alveolata</taxon>
        <taxon>Perkinsozoa</taxon>
        <taxon>Perkinsea</taxon>
        <taxon>Perkinsida</taxon>
        <taxon>Perkinsidae</taxon>
        <taxon>Perkinsus</taxon>
    </lineage>
</organism>
<proteinExistence type="predicted"/>
<dbReference type="AlphaFoldDB" id="A0A7J6MWT2"/>
<comment type="caution">
    <text evidence="12">The sequence shown here is derived from an EMBL/GenBank/DDBJ whole genome shotgun (WGS) entry which is preliminary data.</text>
</comment>
<dbReference type="SUPFAM" id="SSF109604">
    <property type="entry name" value="HD-domain/PDEase-like"/>
    <property type="match status" value="1"/>
</dbReference>
<dbReference type="InterPro" id="IPR027359">
    <property type="entry name" value="Volt_channel_dom_sf"/>
</dbReference>
<dbReference type="PANTHER" id="PTHR11347">
    <property type="entry name" value="CYCLIC NUCLEOTIDE PHOSPHODIESTERASE"/>
    <property type="match status" value="1"/>
</dbReference>
<feature type="transmembrane region" description="Helical" evidence="10">
    <location>
        <begin position="459"/>
        <end position="478"/>
    </location>
</feature>
<dbReference type="InterPro" id="IPR023088">
    <property type="entry name" value="PDEase"/>
</dbReference>
<keyword evidence="5 10" id="KW-1133">Transmembrane helix</keyword>
<feature type="transmembrane region" description="Helical" evidence="10">
    <location>
        <begin position="393"/>
        <end position="413"/>
    </location>
</feature>
<evidence type="ECO:0000256" key="2">
    <source>
        <dbReference type="ARBA" id="ARBA00022692"/>
    </source>
</evidence>
<dbReference type="Pfam" id="PF00233">
    <property type="entry name" value="PDEase_I"/>
    <property type="match status" value="1"/>
</dbReference>
<evidence type="ECO:0000313" key="12">
    <source>
        <dbReference type="EMBL" id="KAF4675351.1"/>
    </source>
</evidence>
<evidence type="ECO:0000256" key="7">
    <source>
        <dbReference type="PIRSR" id="PIRSR623088-1"/>
    </source>
</evidence>
<dbReference type="Gene3D" id="1.20.120.350">
    <property type="entry name" value="Voltage-gated potassium channels. Chain C"/>
    <property type="match status" value="1"/>
</dbReference>
<evidence type="ECO:0000256" key="4">
    <source>
        <dbReference type="ARBA" id="ARBA00022801"/>
    </source>
</evidence>
<keyword evidence="3 8" id="KW-0479">Metal-binding</keyword>
<evidence type="ECO:0000256" key="1">
    <source>
        <dbReference type="ARBA" id="ARBA00004141"/>
    </source>
</evidence>
<feature type="domain" description="PDEase" evidence="11">
    <location>
        <begin position="642"/>
        <end position="1001"/>
    </location>
</feature>
<keyword evidence="2 10" id="KW-0812">Transmembrane</keyword>
<feature type="compositionally biased region" description="Basic and acidic residues" evidence="9">
    <location>
        <begin position="608"/>
        <end position="630"/>
    </location>
</feature>
<dbReference type="Pfam" id="PF00520">
    <property type="entry name" value="Ion_trans"/>
    <property type="match status" value="1"/>
</dbReference>
<evidence type="ECO:0000259" key="11">
    <source>
        <dbReference type="PROSITE" id="PS51845"/>
    </source>
</evidence>
<feature type="region of interest" description="Disordered" evidence="9">
    <location>
        <begin position="589"/>
        <end position="649"/>
    </location>
</feature>
<comment type="subcellular location">
    <subcellularLocation>
        <location evidence="1">Membrane</location>
        <topology evidence="1">Multi-pass membrane protein</topology>
    </subcellularLocation>
</comment>
<protein>
    <recommendedName>
        <fullName evidence="11">PDEase domain-containing protein</fullName>
    </recommendedName>
</protein>
<dbReference type="GO" id="GO:0016020">
    <property type="term" value="C:membrane"/>
    <property type="evidence" value="ECO:0007669"/>
    <property type="project" value="UniProtKB-SubCell"/>
</dbReference>
<feature type="transmembrane region" description="Helical" evidence="10">
    <location>
        <begin position="289"/>
        <end position="310"/>
    </location>
</feature>
<feature type="active site" description="Proton donor" evidence="7">
    <location>
        <position position="739"/>
    </location>
</feature>
<dbReference type="InterPro" id="IPR002073">
    <property type="entry name" value="PDEase_catalytic_dom"/>
</dbReference>
<evidence type="ECO:0000313" key="13">
    <source>
        <dbReference type="Proteomes" id="UP000572268"/>
    </source>
</evidence>
<feature type="transmembrane region" description="Helical" evidence="10">
    <location>
        <begin position="322"/>
        <end position="348"/>
    </location>
</feature>
<keyword evidence="4" id="KW-0378">Hydrolase</keyword>
<feature type="compositionally biased region" description="Basic and acidic residues" evidence="9">
    <location>
        <begin position="590"/>
        <end position="599"/>
    </location>
</feature>
<dbReference type="GO" id="GO:0004114">
    <property type="term" value="F:3',5'-cyclic-nucleotide phosphodiesterase activity"/>
    <property type="evidence" value="ECO:0007669"/>
    <property type="project" value="InterPro"/>
</dbReference>
<evidence type="ECO:0000256" key="8">
    <source>
        <dbReference type="PIRSR" id="PIRSR623088-3"/>
    </source>
</evidence>
<dbReference type="InterPro" id="IPR036971">
    <property type="entry name" value="PDEase_catalytic_dom_sf"/>
</dbReference>
<dbReference type="InterPro" id="IPR005821">
    <property type="entry name" value="Ion_trans_dom"/>
</dbReference>
<gene>
    <name evidence="12" type="ORF">FOL46_001983</name>
</gene>
<dbReference type="Gene3D" id="1.10.1300.10">
    <property type="entry name" value="3'5'-cyclic nucleotide phosphodiesterase, catalytic domain"/>
    <property type="match status" value="1"/>
</dbReference>
<evidence type="ECO:0000256" key="10">
    <source>
        <dbReference type="SAM" id="Phobius"/>
    </source>
</evidence>
<name>A0A7J6MWT2_PEROL</name>
<dbReference type="PRINTS" id="PR00387">
    <property type="entry name" value="PDIESTERASE1"/>
</dbReference>
<feature type="binding site" evidence="8">
    <location>
        <position position="743"/>
    </location>
    <ligand>
        <name>Zn(2+)</name>
        <dbReference type="ChEBI" id="CHEBI:29105"/>
        <label>1</label>
    </ligand>
</feature>
<sequence>MLWLWMIFSEEGHLRVPTLKNHLLQNNDFTKAFFYEDHLPPYQRLKWYQRAARLACYFLLLLTVSARMATLGLQAESSALEPRAACREACEEAHYPFGSLCKDLEDLFAVTITRHGNQYDRLFYFPAPPEDCAGDPENCPAYAVYLQCRAFVDAPSSSKDIILSDGSSRKQRHEICFNACRRPGNDTEENGFIGLDTRPLCAANSDTADLLCVSFDDGYESQLVFYGGYTCFSGGHEDSRFERGCTSWSLLWLGILIANVIQAITEMMIFYVTGLVEDIRVYSEARNKCLGHSALTVYFLAIIILLFQPLQIAETTGRGLDVLVTVALSLLMDQAKSFVVQPVIWWVLIRRCGTIFPGIQEYNEEYLLQWDLQDSLVMSARMKVQLFFETKRVTLATNYLVGGYAILILSQLATQDYWEGVTVIENIYKWTDFATVCIFMVEITFKTFAYWVQFWMDPWNFVDNIVVIASFIVAIMAAEMKGLGLLRLLKLLRIIVSEGRKKLKDLKTKSAVTVGSYVDKVLELIEELQTAKYLPPHLKDDLDWVKDVIVCNKLYEVSIDADTTEANSDGTGNSDEMTAWITAANGAPVKSKDGMKEDVPAYGGRVQTEMRKGRETRAYRESQARRESRYKTRSQSRRQSSQNRESQDNARHMNAYLYKMGNLTPGEQQQIESALSTIDSWRFDVFQTAEILEGNLLPILFGKMMIAYDLVDILSLDFEIVFAYASKVQESFHPQVQFHNAAHTADTIQAIHIMYCQGRVQDNLNHLERFALLFSALTCHMRHPGLTNDFLVKARTPEVCWWGFCPTGVLSLEAIRYNDIAVLQHCHLAHAFGLLEDPELNFLLNVESEIATQLRKLVIHMVLRLDISRHMTEITNLTSAMASESFPSREEDIMLLLSVSLRVADVSWACRPQQIYGRWAEKFLEELYVQGDLEKVMGRPVSPFCDRDAVQSTRTELAYAYVMVSPLINAYTVLYEGLITSWVEEGLEPNKQALRDKIGLTA</sequence>